<dbReference type="AlphaFoldDB" id="L7L7B2"/>
<dbReference type="RefSeq" id="WP_005935195.1">
    <property type="nucleotide sequence ID" value="NZ_ATVK01000040.1"/>
</dbReference>
<evidence type="ECO:0008006" key="5">
    <source>
        <dbReference type="Google" id="ProtNLM"/>
    </source>
</evidence>
<gene>
    <name evidence="3" type="ORF">GOHSU_02_00800</name>
</gene>
<dbReference type="Proteomes" id="UP000053405">
    <property type="component" value="Unassembled WGS sequence"/>
</dbReference>
<dbReference type="STRING" id="1121927.GOHSU_02_00800"/>
<evidence type="ECO:0000313" key="4">
    <source>
        <dbReference type="Proteomes" id="UP000053405"/>
    </source>
</evidence>
<feature type="transmembrane region" description="Helical" evidence="2">
    <location>
        <begin position="111"/>
        <end position="132"/>
    </location>
</feature>
<keyword evidence="2" id="KW-0812">Transmembrane</keyword>
<evidence type="ECO:0000256" key="2">
    <source>
        <dbReference type="SAM" id="Phobius"/>
    </source>
</evidence>
<dbReference type="NCBIfam" id="TIGR02234">
    <property type="entry name" value="trp_oprn_chp"/>
    <property type="match status" value="1"/>
</dbReference>
<dbReference type="EMBL" id="BANT01000002">
    <property type="protein sequence ID" value="GAC55937.1"/>
    <property type="molecule type" value="Genomic_DNA"/>
</dbReference>
<name>L7L7B2_9ACTN</name>
<feature type="transmembrane region" description="Helical" evidence="2">
    <location>
        <begin position="152"/>
        <end position="180"/>
    </location>
</feature>
<evidence type="ECO:0000256" key="1">
    <source>
        <dbReference type="SAM" id="MobiDB-lite"/>
    </source>
</evidence>
<dbReference type="InterPro" id="IPR011746">
    <property type="entry name" value="Trp_synth-assoc_CHP"/>
</dbReference>
<sequence length="242" mass="25094">MNPDNPAGDTPRGDDPAGQTAADPTAAGESAVRPGRRAQGVAAIFLIAAAALLWAASRMTWAQVYAEDGLGAPRIFDVLGADWSPWLLAIALFFLAALAVQFVLHGVWLRVVAALIALGGVAVAVPAISLLSSGDNNLYAAEVIDYPARYEVVAVTTSGGAGLVTLTAAVCAVIGAFMMARSAAGGVKMSSKYASPAARRAELEQRVFAERDARIADAAAAPTEREFWDALDEGVDPTDERP</sequence>
<feature type="transmembrane region" description="Helical" evidence="2">
    <location>
        <begin position="86"/>
        <end position="104"/>
    </location>
</feature>
<comment type="caution">
    <text evidence="3">The sequence shown here is derived from an EMBL/GenBank/DDBJ whole genome shotgun (WGS) entry which is preliminary data.</text>
</comment>
<feature type="region of interest" description="Disordered" evidence="1">
    <location>
        <begin position="1"/>
        <end position="33"/>
    </location>
</feature>
<keyword evidence="2" id="KW-1133">Transmembrane helix</keyword>
<feature type="transmembrane region" description="Helical" evidence="2">
    <location>
        <begin position="41"/>
        <end position="66"/>
    </location>
</feature>
<protein>
    <recommendedName>
        <fullName evidence="5">TIGR02234 family membrane protein</fullName>
    </recommendedName>
</protein>
<keyword evidence="2" id="KW-0472">Membrane</keyword>
<keyword evidence="4" id="KW-1185">Reference proteome</keyword>
<dbReference type="Pfam" id="PF09534">
    <property type="entry name" value="Trp_oprn_chp"/>
    <property type="match status" value="1"/>
</dbReference>
<dbReference type="InterPro" id="IPR019051">
    <property type="entry name" value="Trp_biosyn_TM_oprn/chp"/>
</dbReference>
<dbReference type="eggNOG" id="ENOG5033A40">
    <property type="taxonomic scope" value="Bacteria"/>
</dbReference>
<evidence type="ECO:0000313" key="3">
    <source>
        <dbReference type="EMBL" id="GAC55937.1"/>
    </source>
</evidence>
<organism evidence="3 4">
    <name type="scientific">Gordonia hirsuta DSM 44140 = NBRC 16056</name>
    <dbReference type="NCBI Taxonomy" id="1121927"/>
    <lineage>
        <taxon>Bacteria</taxon>
        <taxon>Bacillati</taxon>
        <taxon>Actinomycetota</taxon>
        <taxon>Actinomycetes</taxon>
        <taxon>Mycobacteriales</taxon>
        <taxon>Gordoniaceae</taxon>
        <taxon>Gordonia</taxon>
    </lineage>
</organism>
<accession>L7L7B2</accession>
<proteinExistence type="predicted"/>
<dbReference type="OrthoDB" id="4372702at2"/>
<reference evidence="3 4" key="1">
    <citation type="submission" date="2012-12" db="EMBL/GenBank/DDBJ databases">
        <title>Whole genome shotgun sequence of Gordonia hirsuta NBRC 16056.</title>
        <authorList>
            <person name="Isaki-Nakamura S."/>
            <person name="Hosoyama A."/>
            <person name="Tsuchikane K."/>
            <person name="Katsumata H."/>
            <person name="Baba S."/>
            <person name="Yamazaki S."/>
            <person name="Fujita N."/>
        </authorList>
    </citation>
    <scope>NUCLEOTIDE SEQUENCE [LARGE SCALE GENOMIC DNA]</scope>
    <source>
        <strain evidence="3 4">NBRC 16056</strain>
    </source>
</reference>